<dbReference type="AlphaFoldDB" id="A0A166AVW7"/>
<dbReference type="RefSeq" id="WP_084269519.1">
    <property type="nucleotide sequence ID" value="NZ_LWMV01000166.1"/>
</dbReference>
<feature type="domain" description="SpoVT-AbrB" evidence="1">
    <location>
        <begin position="5"/>
        <end position="51"/>
    </location>
</feature>
<dbReference type="PATRIC" id="fig|49547.3.peg.1093"/>
<reference evidence="2 3" key="1">
    <citation type="submission" date="2016-04" db="EMBL/GenBank/DDBJ databases">
        <title>Genome sequence of Methanobrevibacter curvatus DSM 11111.</title>
        <authorList>
            <person name="Poehlein A."/>
            <person name="Seedorf H."/>
            <person name="Daniel R."/>
        </authorList>
    </citation>
    <scope>NUCLEOTIDE SEQUENCE [LARGE SCALE GENOMIC DNA]</scope>
    <source>
        <strain evidence="2 3">DSM 11111</strain>
    </source>
</reference>
<dbReference type="Proteomes" id="UP000077245">
    <property type="component" value="Unassembled WGS sequence"/>
</dbReference>
<keyword evidence="3" id="KW-1185">Reference proteome</keyword>
<proteinExistence type="predicted"/>
<dbReference type="InterPro" id="IPR007159">
    <property type="entry name" value="SpoVT-AbrB_dom"/>
</dbReference>
<dbReference type="STRING" id="49547.MBCUR_10240"/>
<dbReference type="EMBL" id="LWMV01000166">
    <property type="protein sequence ID" value="KZX12534.1"/>
    <property type="molecule type" value="Genomic_DNA"/>
</dbReference>
<sequence length="73" mass="8727">MRIKTKIYNKYQTVIPKEIRKQFNIDKNHLVEWNVDEEGKITLSFVENINFDEMAGIFSSKSKKSKKLIKHKK</sequence>
<protein>
    <submittedName>
        <fullName evidence="2">Putative regulator PrlF</fullName>
    </submittedName>
</protein>
<dbReference type="GO" id="GO:0003677">
    <property type="term" value="F:DNA binding"/>
    <property type="evidence" value="ECO:0007669"/>
    <property type="project" value="InterPro"/>
</dbReference>
<comment type="caution">
    <text evidence="2">The sequence shown here is derived from an EMBL/GenBank/DDBJ whole genome shotgun (WGS) entry which is preliminary data.</text>
</comment>
<dbReference type="OrthoDB" id="67352at2157"/>
<name>A0A166AVW7_9EURY</name>
<dbReference type="Pfam" id="PF04014">
    <property type="entry name" value="MazE_antitoxin"/>
    <property type="match status" value="1"/>
</dbReference>
<organism evidence="2 3">
    <name type="scientific">Methanobrevibacter curvatus</name>
    <dbReference type="NCBI Taxonomy" id="49547"/>
    <lineage>
        <taxon>Archaea</taxon>
        <taxon>Methanobacteriati</taxon>
        <taxon>Methanobacteriota</taxon>
        <taxon>Methanomada group</taxon>
        <taxon>Methanobacteria</taxon>
        <taxon>Methanobacteriales</taxon>
        <taxon>Methanobacteriaceae</taxon>
        <taxon>Methanobrevibacter</taxon>
    </lineage>
</organism>
<evidence type="ECO:0000313" key="3">
    <source>
        <dbReference type="Proteomes" id="UP000077245"/>
    </source>
</evidence>
<evidence type="ECO:0000313" key="2">
    <source>
        <dbReference type="EMBL" id="KZX12534.1"/>
    </source>
</evidence>
<dbReference type="Gene3D" id="2.10.260.10">
    <property type="match status" value="1"/>
</dbReference>
<gene>
    <name evidence="2" type="ORF">MBCUR_10240</name>
</gene>
<accession>A0A166AVW7</accession>
<dbReference type="InterPro" id="IPR037914">
    <property type="entry name" value="SpoVT-AbrB_sf"/>
</dbReference>
<evidence type="ECO:0000259" key="1">
    <source>
        <dbReference type="SMART" id="SM00966"/>
    </source>
</evidence>
<dbReference type="SUPFAM" id="SSF89447">
    <property type="entry name" value="AbrB/MazE/MraZ-like"/>
    <property type="match status" value="1"/>
</dbReference>
<dbReference type="SMART" id="SM00966">
    <property type="entry name" value="SpoVT_AbrB"/>
    <property type="match status" value="1"/>
</dbReference>
<dbReference type="NCBIfam" id="TIGR01439">
    <property type="entry name" value="lp_hng_hel_AbrB"/>
    <property type="match status" value="1"/>
</dbReference>